<evidence type="ECO:0000313" key="3">
    <source>
        <dbReference type="Proteomes" id="UP000013085"/>
    </source>
</evidence>
<evidence type="ECO:0000256" key="1">
    <source>
        <dbReference type="SAM" id="MobiDB-lite"/>
    </source>
</evidence>
<evidence type="ECO:0008006" key="4">
    <source>
        <dbReference type="Google" id="ProtNLM"/>
    </source>
</evidence>
<dbReference type="AlphaFoldDB" id="A0A0E2HQD4"/>
<protein>
    <recommendedName>
        <fullName evidence="4">DUF4355 domain-containing protein</fullName>
    </recommendedName>
</protein>
<dbReference type="Proteomes" id="UP000013085">
    <property type="component" value="Unassembled WGS sequence"/>
</dbReference>
<feature type="compositionally biased region" description="Basic and acidic residues" evidence="1">
    <location>
        <begin position="87"/>
        <end position="130"/>
    </location>
</feature>
<organism evidence="2 3">
    <name type="scientific">[Clostridium] clostridioforme 90A8</name>
    <dbReference type="NCBI Taxonomy" id="999408"/>
    <lineage>
        <taxon>Bacteria</taxon>
        <taxon>Bacillati</taxon>
        <taxon>Bacillota</taxon>
        <taxon>Clostridia</taxon>
        <taxon>Lachnospirales</taxon>
        <taxon>Lachnospiraceae</taxon>
        <taxon>Enterocloster</taxon>
    </lineage>
</organism>
<comment type="caution">
    <text evidence="2">The sequence shown here is derived from an EMBL/GenBank/DDBJ whole genome shotgun (WGS) entry which is preliminary data.</text>
</comment>
<sequence>MEEGTKAAVSDTVLEQQGEKQEEGGLLDKIRSLLGGSQKKEEGPGVQTPAKDGKTAGEKKEEGTDGKEASREKQAEKTYTQAELAAEIEKAVKEAKEAEEARRAEEKRLEKLSPQEREAEEREAMKKENAELTGKLKRMELEQKAAAKLAEKKLPVGLSEFLDYTDEARMAASLEKIGAMYQEQLETGIKERLKGTTPKGLGGAASLTDGMISAEIQKRIRGGL</sequence>
<dbReference type="InterPro" id="IPR025580">
    <property type="entry name" value="Gp46"/>
</dbReference>
<feature type="region of interest" description="Disordered" evidence="1">
    <location>
        <begin position="1"/>
        <end position="135"/>
    </location>
</feature>
<dbReference type="PATRIC" id="fig|999408.3.peg.2114"/>
<feature type="compositionally biased region" description="Basic and acidic residues" evidence="1">
    <location>
        <begin position="51"/>
        <end position="76"/>
    </location>
</feature>
<accession>A0A0E2HQD4</accession>
<proteinExistence type="predicted"/>
<dbReference type="HOGENOM" id="CLU_1233270_0_0_9"/>
<dbReference type="EMBL" id="AGYR01000018">
    <property type="protein sequence ID" value="ENZ17199.1"/>
    <property type="molecule type" value="Genomic_DNA"/>
</dbReference>
<gene>
    <name evidence="2" type="ORF">HMPREF1090_01969</name>
</gene>
<evidence type="ECO:0000313" key="2">
    <source>
        <dbReference type="EMBL" id="ENZ17199.1"/>
    </source>
</evidence>
<reference evidence="2 3" key="1">
    <citation type="submission" date="2013-01" db="EMBL/GenBank/DDBJ databases">
        <title>The Genome Sequence of Clostridium clostridioforme 90A8.</title>
        <authorList>
            <consortium name="The Broad Institute Genome Sequencing Platform"/>
            <person name="Earl A."/>
            <person name="Ward D."/>
            <person name="Feldgarden M."/>
            <person name="Gevers D."/>
            <person name="Courvalin P."/>
            <person name="Lambert T."/>
            <person name="Walker B."/>
            <person name="Young S.K."/>
            <person name="Zeng Q."/>
            <person name="Gargeya S."/>
            <person name="Fitzgerald M."/>
            <person name="Haas B."/>
            <person name="Abouelleil A."/>
            <person name="Alvarado L."/>
            <person name="Arachchi H.M."/>
            <person name="Berlin A.M."/>
            <person name="Chapman S.B."/>
            <person name="Dewar J."/>
            <person name="Goldberg J."/>
            <person name="Griggs A."/>
            <person name="Gujja S."/>
            <person name="Hansen M."/>
            <person name="Howarth C."/>
            <person name="Imamovic A."/>
            <person name="Larimer J."/>
            <person name="McCowan C."/>
            <person name="Murphy C."/>
            <person name="Neiman D."/>
            <person name="Pearson M."/>
            <person name="Priest M."/>
            <person name="Roberts A."/>
            <person name="Saif S."/>
            <person name="Shea T."/>
            <person name="Sisk P."/>
            <person name="Sykes S."/>
            <person name="Wortman J."/>
            <person name="Nusbaum C."/>
            <person name="Birren B."/>
        </authorList>
    </citation>
    <scope>NUCLEOTIDE SEQUENCE [LARGE SCALE GENOMIC DNA]</scope>
    <source>
        <strain evidence="2 3">90A8</strain>
    </source>
</reference>
<dbReference type="RefSeq" id="WP_002595612.1">
    <property type="nucleotide sequence ID" value="NZ_KB851019.1"/>
</dbReference>
<name>A0A0E2HQD4_9FIRM</name>
<dbReference type="Pfam" id="PF14265">
    <property type="entry name" value="DUF4355"/>
    <property type="match status" value="1"/>
</dbReference>
<feature type="compositionally biased region" description="Basic and acidic residues" evidence="1">
    <location>
        <begin position="17"/>
        <end position="31"/>
    </location>
</feature>